<accession>A0AC34R544</accession>
<dbReference type="WBParaSite" id="JU765_v2.g3661.t1">
    <property type="protein sequence ID" value="JU765_v2.g3661.t1"/>
    <property type="gene ID" value="JU765_v2.g3661"/>
</dbReference>
<proteinExistence type="predicted"/>
<evidence type="ECO:0000313" key="2">
    <source>
        <dbReference type="WBParaSite" id="JU765_v2.g3661.t1"/>
    </source>
</evidence>
<reference evidence="2" key="1">
    <citation type="submission" date="2022-11" db="UniProtKB">
        <authorList>
            <consortium name="WormBaseParasite"/>
        </authorList>
    </citation>
    <scope>IDENTIFICATION</scope>
</reference>
<protein>
    <submittedName>
        <fullName evidence="2">Helicase ATP-binding domain-containing protein</fullName>
    </submittedName>
</protein>
<evidence type="ECO:0000313" key="1">
    <source>
        <dbReference type="Proteomes" id="UP000887576"/>
    </source>
</evidence>
<organism evidence="1 2">
    <name type="scientific">Panagrolaimus sp. JU765</name>
    <dbReference type="NCBI Taxonomy" id="591449"/>
    <lineage>
        <taxon>Eukaryota</taxon>
        <taxon>Metazoa</taxon>
        <taxon>Ecdysozoa</taxon>
        <taxon>Nematoda</taxon>
        <taxon>Chromadorea</taxon>
        <taxon>Rhabditida</taxon>
        <taxon>Tylenchina</taxon>
        <taxon>Panagrolaimomorpha</taxon>
        <taxon>Panagrolaimoidea</taxon>
        <taxon>Panagrolaimidae</taxon>
        <taxon>Panagrolaimus</taxon>
    </lineage>
</organism>
<name>A0AC34R544_9BILA</name>
<sequence>KACGYYASRAAVPFCELIFVPYATLMDDEMRKSVGLTIDDKTIVIVDEAHNLFATLTEMSTKSITLTELKTGLEILKKFLLAKSERTKATDFKNLKLFENALEKAKVLLEGPHFVKMENKNFQVFKFMDQLFQTEGLRLIEAIEMAKKANLLSRIQ</sequence>
<dbReference type="Proteomes" id="UP000887576">
    <property type="component" value="Unplaced"/>
</dbReference>